<keyword evidence="1" id="KW-0677">Repeat</keyword>
<sequence length="671" mass="75176">MGESLRPTPVSGEMKSLLTDDKELDVYKEWKSAWGGEMLLAMKTATHFEKQRAVFTVQRPHHNLEDVFSRYQCIIGLDKDPKNCTWDDVMEHMETAQSVYTARASGNPVRRTLRHGRVIGATLGPLADMIPEDDGLSVLRGGFAFIFKMVQKREENREKIFNIFQEIPMVLSNACEKRKVFPGDNQLQQCVHQLCGTLLYCIPKLAEILLHKHPGSLLDPRRLLNNLPEREAVMLDEVLQEISVATCKLSQCRENIVDVKLVRTEQTVVEGLQQTKAVRQTVHATKNQLDKMGVAAQKSHEHLTAQISEVQTTGRDVQSGMLTVRDTVVKHSEDVRAGVQGVDQQVQTLTKVVETLREEVRAKRDVAIQSGNPDLDALIQTGIYRIVIEHKYVQDTQPASMSHFRSPSPYGFERPTVTAEELLDTIAVPHLAPAEDLERVQRQARSLKEQDLGRASWLIKTDQFRDWLASPMSDLLVADGHSETSYGKTSPVSVFAASFVSSLISTRQSIVLHHFCGAHKAAASDPLAGPLGLLRSLIMQLLVYPDLPPPALAFVDAELHGRLARHDVDALLYCFDRILRQSPRGCQVFCVINGVSEFETILYGWQEKVYEIVMCLQRAVCDDLGFSFKVLLTNPGKSLRLAGMVEPRQHVALRAGNALGRPVFGNMHEYL</sequence>
<name>A0A3N2Q8G5_SODAK</name>
<evidence type="ECO:0000256" key="1">
    <source>
        <dbReference type="ARBA" id="ARBA00022737"/>
    </source>
</evidence>
<evidence type="ECO:0000313" key="3">
    <source>
        <dbReference type="EMBL" id="ROT43064.1"/>
    </source>
</evidence>
<dbReference type="STRING" id="1314773.A0A3N2Q8G5"/>
<accession>A0A3N2Q8G5</accession>
<reference evidence="3 4" key="1">
    <citation type="journal article" date="2018" name="Mol. Ecol.">
        <title>The obligate alkalophilic soda-lake fungus Sodiomyces alkalinus has shifted to a protein diet.</title>
        <authorList>
            <person name="Grum-Grzhimaylo A.A."/>
            <person name="Falkoski D.L."/>
            <person name="van den Heuvel J."/>
            <person name="Valero-Jimenez C.A."/>
            <person name="Min B."/>
            <person name="Choi I.G."/>
            <person name="Lipzen A."/>
            <person name="Daum C.G."/>
            <person name="Aanen D.K."/>
            <person name="Tsang A."/>
            <person name="Henrissat B."/>
            <person name="Bilanenko E.N."/>
            <person name="de Vries R.P."/>
            <person name="van Kan J.A.L."/>
            <person name="Grigoriev I.V."/>
            <person name="Debets A.J.M."/>
        </authorList>
    </citation>
    <scope>NUCLEOTIDE SEQUENCE [LARGE SCALE GENOMIC DNA]</scope>
    <source>
        <strain evidence="3 4">F11</strain>
    </source>
</reference>
<dbReference type="InterPro" id="IPR056884">
    <property type="entry name" value="NPHP3-like_N"/>
</dbReference>
<organism evidence="3 4">
    <name type="scientific">Sodiomyces alkalinus (strain CBS 110278 / VKM F-3762 / F11)</name>
    <name type="common">Alkaliphilic filamentous fungus</name>
    <dbReference type="NCBI Taxonomy" id="1314773"/>
    <lineage>
        <taxon>Eukaryota</taxon>
        <taxon>Fungi</taxon>
        <taxon>Dikarya</taxon>
        <taxon>Ascomycota</taxon>
        <taxon>Pezizomycotina</taxon>
        <taxon>Sordariomycetes</taxon>
        <taxon>Hypocreomycetidae</taxon>
        <taxon>Glomerellales</taxon>
        <taxon>Plectosphaerellaceae</taxon>
        <taxon>Sodiomyces</taxon>
    </lineage>
</organism>
<keyword evidence="4" id="KW-1185">Reference proteome</keyword>
<dbReference type="PANTHER" id="PTHR40619:SF3">
    <property type="entry name" value="FUNGAL STAND N-TERMINAL GOODBYE DOMAIN-CONTAINING PROTEIN"/>
    <property type="match status" value="1"/>
</dbReference>
<dbReference type="EMBL" id="ML119051">
    <property type="protein sequence ID" value="ROT43064.1"/>
    <property type="molecule type" value="Genomic_DNA"/>
</dbReference>
<dbReference type="Proteomes" id="UP000272025">
    <property type="component" value="Unassembled WGS sequence"/>
</dbReference>
<protein>
    <recommendedName>
        <fullName evidence="2">Nephrocystin 3-like N-terminal domain-containing protein</fullName>
    </recommendedName>
</protein>
<proteinExistence type="predicted"/>
<dbReference type="PANTHER" id="PTHR40619">
    <property type="entry name" value="FUNGAL STAND N-TERMINAL GOODBYE DOMAIN-CONTAINING PROTEIN"/>
    <property type="match status" value="1"/>
</dbReference>
<gene>
    <name evidence="3" type="ORF">SODALDRAFT_327229</name>
</gene>
<dbReference type="GeneID" id="39578853"/>
<dbReference type="AlphaFoldDB" id="A0A3N2Q8G5"/>
<dbReference type="OrthoDB" id="5419927at2759"/>
<dbReference type="RefSeq" id="XP_028470870.1">
    <property type="nucleotide sequence ID" value="XM_028610375.1"/>
</dbReference>
<dbReference type="Pfam" id="PF24883">
    <property type="entry name" value="NPHP3_N"/>
    <property type="match status" value="1"/>
</dbReference>
<evidence type="ECO:0000313" key="4">
    <source>
        <dbReference type="Proteomes" id="UP000272025"/>
    </source>
</evidence>
<feature type="domain" description="Nephrocystin 3-like N-terminal" evidence="2">
    <location>
        <begin position="455"/>
        <end position="633"/>
    </location>
</feature>
<evidence type="ECO:0000259" key="2">
    <source>
        <dbReference type="Pfam" id="PF24883"/>
    </source>
</evidence>